<dbReference type="Gramene" id="mRNA:HanXRQr2_Chr09g0388981">
    <property type="protein sequence ID" value="mRNA:HanXRQr2_Chr09g0388981"/>
    <property type="gene ID" value="HanXRQr2_Chr09g0388981"/>
</dbReference>
<proteinExistence type="predicted"/>
<protein>
    <submittedName>
        <fullName evidence="1">Uncharacterized protein</fullName>
    </submittedName>
</protein>
<sequence length="93" mass="10362">MVIVIFQYAMFGDAMRKGKGISGGQKEKMVTSAIYAYSTWSIHQPYLDASMVVCRGDDSWSNKSVVMLILSGAINQSEPYVGQCGIWTYDTYD</sequence>
<organism evidence="1 2">
    <name type="scientific">Helianthus annuus</name>
    <name type="common">Common sunflower</name>
    <dbReference type="NCBI Taxonomy" id="4232"/>
    <lineage>
        <taxon>Eukaryota</taxon>
        <taxon>Viridiplantae</taxon>
        <taxon>Streptophyta</taxon>
        <taxon>Embryophyta</taxon>
        <taxon>Tracheophyta</taxon>
        <taxon>Spermatophyta</taxon>
        <taxon>Magnoliopsida</taxon>
        <taxon>eudicotyledons</taxon>
        <taxon>Gunneridae</taxon>
        <taxon>Pentapetalae</taxon>
        <taxon>asterids</taxon>
        <taxon>campanulids</taxon>
        <taxon>Asterales</taxon>
        <taxon>Asteraceae</taxon>
        <taxon>Asteroideae</taxon>
        <taxon>Heliantheae alliance</taxon>
        <taxon>Heliantheae</taxon>
        <taxon>Helianthus</taxon>
    </lineage>
</organism>
<reference evidence="1" key="2">
    <citation type="submission" date="2020-06" db="EMBL/GenBank/DDBJ databases">
        <title>Helianthus annuus Genome sequencing and assembly Release 2.</title>
        <authorList>
            <person name="Gouzy J."/>
            <person name="Langlade N."/>
            <person name="Munos S."/>
        </authorList>
    </citation>
    <scope>NUCLEOTIDE SEQUENCE</scope>
    <source>
        <tissue evidence="1">Leaves</tissue>
    </source>
</reference>
<dbReference type="AlphaFoldDB" id="A0A9K3I6C3"/>
<dbReference type="Proteomes" id="UP000215914">
    <property type="component" value="Unassembled WGS sequence"/>
</dbReference>
<dbReference type="EMBL" id="MNCJ02000324">
    <property type="protein sequence ID" value="KAF5790937.1"/>
    <property type="molecule type" value="Genomic_DNA"/>
</dbReference>
<comment type="caution">
    <text evidence="1">The sequence shown here is derived from an EMBL/GenBank/DDBJ whole genome shotgun (WGS) entry which is preliminary data.</text>
</comment>
<name>A0A9K3I6C3_HELAN</name>
<accession>A0A9K3I6C3</accession>
<evidence type="ECO:0000313" key="1">
    <source>
        <dbReference type="EMBL" id="KAF5790937.1"/>
    </source>
</evidence>
<keyword evidence="2" id="KW-1185">Reference proteome</keyword>
<reference evidence="1" key="1">
    <citation type="journal article" date="2017" name="Nature">
        <title>The sunflower genome provides insights into oil metabolism, flowering and Asterid evolution.</title>
        <authorList>
            <person name="Badouin H."/>
            <person name="Gouzy J."/>
            <person name="Grassa C.J."/>
            <person name="Murat F."/>
            <person name="Staton S.E."/>
            <person name="Cottret L."/>
            <person name="Lelandais-Briere C."/>
            <person name="Owens G.L."/>
            <person name="Carrere S."/>
            <person name="Mayjonade B."/>
            <person name="Legrand L."/>
            <person name="Gill N."/>
            <person name="Kane N.C."/>
            <person name="Bowers J.E."/>
            <person name="Hubner S."/>
            <person name="Bellec A."/>
            <person name="Berard A."/>
            <person name="Berges H."/>
            <person name="Blanchet N."/>
            <person name="Boniface M.C."/>
            <person name="Brunel D."/>
            <person name="Catrice O."/>
            <person name="Chaidir N."/>
            <person name="Claudel C."/>
            <person name="Donnadieu C."/>
            <person name="Faraut T."/>
            <person name="Fievet G."/>
            <person name="Helmstetter N."/>
            <person name="King M."/>
            <person name="Knapp S.J."/>
            <person name="Lai Z."/>
            <person name="Le Paslier M.C."/>
            <person name="Lippi Y."/>
            <person name="Lorenzon L."/>
            <person name="Mandel J.R."/>
            <person name="Marage G."/>
            <person name="Marchand G."/>
            <person name="Marquand E."/>
            <person name="Bret-Mestries E."/>
            <person name="Morien E."/>
            <person name="Nambeesan S."/>
            <person name="Nguyen T."/>
            <person name="Pegot-Espagnet P."/>
            <person name="Pouilly N."/>
            <person name="Raftis F."/>
            <person name="Sallet E."/>
            <person name="Schiex T."/>
            <person name="Thomas J."/>
            <person name="Vandecasteele C."/>
            <person name="Vares D."/>
            <person name="Vear F."/>
            <person name="Vautrin S."/>
            <person name="Crespi M."/>
            <person name="Mangin B."/>
            <person name="Burke J.M."/>
            <person name="Salse J."/>
            <person name="Munos S."/>
            <person name="Vincourt P."/>
            <person name="Rieseberg L.H."/>
            <person name="Langlade N.B."/>
        </authorList>
    </citation>
    <scope>NUCLEOTIDE SEQUENCE</scope>
    <source>
        <tissue evidence="1">Leaves</tissue>
    </source>
</reference>
<gene>
    <name evidence="1" type="ORF">HanXRQr2_Chr09g0388981</name>
</gene>
<evidence type="ECO:0000313" key="2">
    <source>
        <dbReference type="Proteomes" id="UP000215914"/>
    </source>
</evidence>